<proteinExistence type="predicted"/>
<protein>
    <submittedName>
        <fullName evidence="2">Gpi1-domain-containing protein</fullName>
    </submittedName>
</protein>
<organism evidence="2 3">
    <name type="scientific">Tilletiaria anomala (strain ATCC 24038 / CBS 436.72 / UBC 951)</name>
    <dbReference type="NCBI Taxonomy" id="1037660"/>
    <lineage>
        <taxon>Eukaryota</taxon>
        <taxon>Fungi</taxon>
        <taxon>Dikarya</taxon>
        <taxon>Basidiomycota</taxon>
        <taxon>Ustilaginomycotina</taxon>
        <taxon>Exobasidiomycetes</taxon>
        <taxon>Georgefischeriales</taxon>
        <taxon>Tilletiariaceae</taxon>
        <taxon>Tilletiaria</taxon>
    </lineage>
</organism>
<dbReference type="InParanoid" id="A0A066WKF8"/>
<dbReference type="GeneID" id="25263563"/>
<dbReference type="FunCoup" id="A0A066WKF8">
    <property type="interactions" value="158"/>
</dbReference>
<evidence type="ECO:0000313" key="3">
    <source>
        <dbReference type="Proteomes" id="UP000027361"/>
    </source>
</evidence>
<keyword evidence="3" id="KW-1185">Reference proteome</keyword>
<gene>
    <name evidence="2" type="ORF">K437DRAFT_253383</name>
</gene>
<dbReference type="EMBL" id="JMSN01000004">
    <property type="protein sequence ID" value="KDN53058.1"/>
    <property type="molecule type" value="Genomic_DNA"/>
</dbReference>
<dbReference type="PANTHER" id="PTHR21329:SF3">
    <property type="entry name" value="PHOSPHATIDYLINOSITOL N-ACETYLGLUCOSAMINYLTRANSFERASE SUBUNIT Q"/>
    <property type="match status" value="1"/>
</dbReference>
<feature type="transmembrane region" description="Helical" evidence="1">
    <location>
        <begin position="538"/>
        <end position="557"/>
    </location>
</feature>
<feature type="transmembrane region" description="Helical" evidence="1">
    <location>
        <begin position="463"/>
        <end position="481"/>
    </location>
</feature>
<feature type="transmembrane region" description="Helical" evidence="1">
    <location>
        <begin position="430"/>
        <end position="457"/>
    </location>
</feature>
<keyword evidence="1" id="KW-0472">Membrane</keyword>
<dbReference type="STRING" id="1037660.A0A066WKF8"/>
<dbReference type="GO" id="GO:0006506">
    <property type="term" value="P:GPI anchor biosynthetic process"/>
    <property type="evidence" value="ECO:0007669"/>
    <property type="project" value="InterPro"/>
</dbReference>
<dbReference type="Pfam" id="PF05024">
    <property type="entry name" value="Gpi1"/>
    <property type="match status" value="1"/>
</dbReference>
<sequence>MAVSIRIFWPKQLARKASASVSKSEQILLGWQHRRNNELHVVVIGAVADQDHAELQVAIDALNLRAGMKKPAEGTPMVEVLGFLMRGQESQSSRDTNGDGLLVFFDAPKEKRSRGTLWFSNHTSFHPPEKKEFRTMVVFYDPPSSDHFRFLTIEPLRFSPAFLHDEVRASGVRSMKDSQRDYERMLSRKLMGLRELESLGSEAEYEDAELLRCSIALLNQSASMMQLLKHIQEFRRPPSASNIPSQPSIVGAVCWKLLLAAGKGIVAPLHVMRMVASQDKLIRSSLTAKQVELRLSQIINWPSFAASLRQLRRTVLTPVSALSTDYITLWGGAWLIANDVVFGQAAAALLDQTAPGLAEILQALISRHLYHGVEGVLGWLEAWPAGLKLNTELSLFFGDLYKGCLILFYDMVLARLAVNMQSIIAVISLVMRYTGLTMGICLLSDLITISTLHLVLFHRMSRFLYAGFLWLLGALFHLFRGKKRNPLRKGRLDDASYELDQMLLGTILFTLLLFLFPTIATYYLTFACARFCLIATQAALGTALAVLNHIPLFALLLRIKDPERLPAGLSFRPPHAHLPRTAAVGSNGGRDGKAISVVELASVPLSVGNIFDGYGAHLAELQELPRLFMQIFSGGRMSPRRGSSV</sequence>
<evidence type="ECO:0000313" key="2">
    <source>
        <dbReference type="EMBL" id="KDN53058.1"/>
    </source>
</evidence>
<keyword evidence="1" id="KW-1133">Transmembrane helix</keyword>
<dbReference type="GO" id="GO:0016020">
    <property type="term" value="C:membrane"/>
    <property type="evidence" value="ECO:0007669"/>
    <property type="project" value="InterPro"/>
</dbReference>
<dbReference type="InterPro" id="IPR007720">
    <property type="entry name" value="PigQ/GPI1"/>
</dbReference>
<dbReference type="RefSeq" id="XP_013245897.1">
    <property type="nucleotide sequence ID" value="XM_013390443.1"/>
</dbReference>
<evidence type="ECO:0000256" key="1">
    <source>
        <dbReference type="SAM" id="Phobius"/>
    </source>
</evidence>
<feature type="transmembrane region" description="Helical" evidence="1">
    <location>
        <begin position="502"/>
        <end position="526"/>
    </location>
</feature>
<dbReference type="AlphaFoldDB" id="A0A066WKF8"/>
<feature type="transmembrane region" description="Helical" evidence="1">
    <location>
        <begin position="400"/>
        <end position="418"/>
    </location>
</feature>
<keyword evidence="1" id="KW-0812">Transmembrane</keyword>
<accession>A0A066WKF8</accession>
<dbReference type="PANTHER" id="PTHR21329">
    <property type="entry name" value="PHOSPHATIDYLINOSITOL N-ACETYLGLUCOSAMINYLTRANSFERASE SUBUNIT Q-RELATED"/>
    <property type="match status" value="1"/>
</dbReference>
<dbReference type="GO" id="GO:0005783">
    <property type="term" value="C:endoplasmic reticulum"/>
    <property type="evidence" value="ECO:0007669"/>
    <property type="project" value="TreeGrafter"/>
</dbReference>
<name>A0A066WKF8_TILAU</name>
<dbReference type="HOGENOM" id="CLU_391875_0_0_1"/>
<reference evidence="2 3" key="1">
    <citation type="submission" date="2014-05" db="EMBL/GenBank/DDBJ databases">
        <title>Draft genome sequence of a rare smut relative, Tilletiaria anomala UBC 951.</title>
        <authorList>
            <consortium name="DOE Joint Genome Institute"/>
            <person name="Toome M."/>
            <person name="Kuo A."/>
            <person name="Henrissat B."/>
            <person name="Lipzen A."/>
            <person name="Tritt A."/>
            <person name="Yoshinaga Y."/>
            <person name="Zane M."/>
            <person name="Barry K."/>
            <person name="Grigoriev I.V."/>
            <person name="Spatafora J.W."/>
            <person name="Aimea M.C."/>
        </authorList>
    </citation>
    <scope>NUCLEOTIDE SEQUENCE [LARGE SCALE GENOMIC DNA]</scope>
    <source>
        <strain evidence="2 3">UBC 951</strain>
    </source>
</reference>
<dbReference type="OrthoDB" id="70250at2759"/>
<comment type="caution">
    <text evidence="2">The sequence shown here is derived from an EMBL/GenBank/DDBJ whole genome shotgun (WGS) entry which is preliminary data.</text>
</comment>
<dbReference type="Proteomes" id="UP000027361">
    <property type="component" value="Unassembled WGS sequence"/>
</dbReference>